<dbReference type="Proteomes" id="UP000437736">
    <property type="component" value="Unassembled WGS sequence"/>
</dbReference>
<dbReference type="Pfam" id="PF00877">
    <property type="entry name" value="NLPC_P60"/>
    <property type="match status" value="1"/>
</dbReference>
<keyword evidence="4" id="KW-0788">Thiol protease</keyword>
<dbReference type="SUPFAM" id="SSF54001">
    <property type="entry name" value="Cysteine proteinases"/>
    <property type="match status" value="1"/>
</dbReference>
<gene>
    <name evidence="6" type="ORF">GHK86_19330</name>
</gene>
<dbReference type="InterPro" id="IPR051794">
    <property type="entry name" value="PG_Endopeptidase_C40"/>
</dbReference>
<feature type="non-terminal residue" evidence="6">
    <location>
        <position position="1"/>
    </location>
</feature>
<name>A0ABW9QZ17_9ACTN</name>
<protein>
    <recommendedName>
        <fullName evidence="5">NlpC/P60 domain-containing protein</fullName>
    </recommendedName>
</protein>
<evidence type="ECO:0000256" key="4">
    <source>
        <dbReference type="ARBA" id="ARBA00022807"/>
    </source>
</evidence>
<keyword evidence="3" id="KW-0378">Hydrolase</keyword>
<dbReference type="PANTHER" id="PTHR47359:SF3">
    <property type="entry name" value="NLP_P60 DOMAIN-CONTAINING PROTEIN-RELATED"/>
    <property type="match status" value="1"/>
</dbReference>
<evidence type="ECO:0000256" key="1">
    <source>
        <dbReference type="ARBA" id="ARBA00007074"/>
    </source>
</evidence>
<keyword evidence="7" id="KW-1185">Reference proteome</keyword>
<organism evidence="6 7">
    <name type="scientific">Acidiferrimicrobium australe</name>
    <dbReference type="NCBI Taxonomy" id="2664430"/>
    <lineage>
        <taxon>Bacteria</taxon>
        <taxon>Bacillati</taxon>
        <taxon>Actinomycetota</taxon>
        <taxon>Acidimicrobiia</taxon>
        <taxon>Acidimicrobiales</taxon>
        <taxon>Acidimicrobiaceae</taxon>
        <taxon>Acidiferrimicrobium</taxon>
    </lineage>
</organism>
<comment type="caution">
    <text evidence="6">The sequence shown here is derived from an EMBL/GenBank/DDBJ whole genome shotgun (WGS) entry which is preliminary data.</text>
</comment>
<accession>A0ABW9QZ17</accession>
<comment type="similarity">
    <text evidence="1">Belongs to the peptidase C40 family.</text>
</comment>
<keyword evidence="2" id="KW-0645">Protease</keyword>
<dbReference type="PROSITE" id="PS51935">
    <property type="entry name" value="NLPC_P60"/>
    <property type="match status" value="1"/>
</dbReference>
<evidence type="ECO:0000259" key="5">
    <source>
        <dbReference type="PROSITE" id="PS51935"/>
    </source>
</evidence>
<dbReference type="InterPro" id="IPR038765">
    <property type="entry name" value="Papain-like_cys_pep_sf"/>
</dbReference>
<dbReference type="EMBL" id="WJHE01001264">
    <property type="protein sequence ID" value="MST34865.1"/>
    <property type="molecule type" value="Genomic_DNA"/>
</dbReference>
<proteinExistence type="inferred from homology"/>
<dbReference type="PANTHER" id="PTHR47359">
    <property type="entry name" value="PEPTIDOGLYCAN DL-ENDOPEPTIDASE CWLO"/>
    <property type="match status" value="1"/>
</dbReference>
<dbReference type="InterPro" id="IPR000064">
    <property type="entry name" value="NLP_P60_dom"/>
</dbReference>
<reference evidence="6 7" key="1">
    <citation type="submission" date="2019-11" db="EMBL/GenBank/DDBJ databases">
        <title>Acidiferrimicrobium australis gen. nov., sp. nov., an acidophilic and obligately heterotrophic, member of the Actinobacteria that catalyses dissimilatory oxido- reduction of iron isolated from metal-rich acidic water in Chile.</title>
        <authorList>
            <person name="Gonzalez D."/>
            <person name="Huber K."/>
            <person name="Hedrich S."/>
            <person name="Rojas-Villalobos C."/>
            <person name="Quatrini R."/>
            <person name="Dinamarca M.A."/>
            <person name="Schwarz A."/>
            <person name="Canales C."/>
            <person name="Nancucheo I."/>
        </authorList>
    </citation>
    <scope>NUCLEOTIDE SEQUENCE [LARGE SCALE GENOMIC DNA]</scope>
    <source>
        <strain evidence="6 7">USS-CCA1</strain>
    </source>
</reference>
<sequence>QVFASGDARRYGQVLSTTLGQPLQALVPTTDGLGYWLVAHDGDVYAFGDATAAAPPVLAFVHQDLTTGDRALDWAMAQLGKPYRWGGAGPGAFDCSGLTMMSWWAVGVGIPRVAADQFQSDPHVPLSRLLAGDLVFWATKPAEASTIYHVAMYVGGGRIVQAPYPGQVVSTTWIGGTGLVAQAAAPGA</sequence>
<dbReference type="Gene3D" id="3.90.1720.10">
    <property type="entry name" value="endopeptidase domain like (from Nostoc punctiforme)"/>
    <property type="match status" value="1"/>
</dbReference>
<evidence type="ECO:0000256" key="3">
    <source>
        <dbReference type="ARBA" id="ARBA00022801"/>
    </source>
</evidence>
<evidence type="ECO:0000313" key="6">
    <source>
        <dbReference type="EMBL" id="MST34865.1"/>
    </source>
</evidence>
<feature type="domain" description="NlpC/P60" evidence="5">
    <location>
        <begin position="65"/>
        <end position="188"/>
    </location>
</feature>
<evidence type="ECO:0000313" key="7">
    <source>
        <dbReference type="Proteomes" id="UP000437736"/>
    </source>
</evidence>
<evidence type="ECO:0000256" key="2">
    <source>
        <dbReference type="ARBA" id="ARBA00022670"/>
    </source>
</evidence>